<proteinExistence type="predicted"/>
<reference evidence="1 2" key="1">
    <citation type="submission" date="2017-02" db="EMBL/GenBank/DDBJ databases">
        <authorList>
            <person name="Peterson S.W."/>
        </authorList>
    </citation>
    <scope>NUCLEOTIDE SEQUENCE [LARGE SCALE GENOMIC DNA]</scope>
    <source>
        <strain evidence="1 2">LSP_Lj1</strain>
    </source>
</reference>
<dbReference type="Proteomes" id="UP000188342">
    <property type="component" value="Unassembled WGS sequence"/>
</dbReference>
<protein>
    <submittedName>
        <fullName evidence="1">Uncharacterized protein</fullName>
    </submittedName>
</protein>
<evidence type="ECO:0000313" key="1">
    <source>
        <dbReference type="EMBL" id="SJN38983.1"/>
    </source>
</evidence>
<gene>
    <name evidence="1" type="ORF">FM114_11275</name>
</gene>
<dbReference type="EMBL" id="FUKQ01000044">
    <property type="protein sequence ID" value="SJN38983.1"/>
    <property type="molecule type" value="Genomic_DNA"/>
</dbReference>
<organism evidence="1 2">
    <name type="scientific">Luteococcus japonicus LSP_Lj1</name>
    <dbReference type="NCBI Taxonomy" id="1255658"/>
    <lineage>
        <taxon>Bacteria</taxon>
        <taxon>Bacillati</taxon>
        <taxon>Actinomycetota</taxon>
        <taxon>Actinomycetes</taxon>
        <taxon>Propionibacteriales</taxon>
        <taxon>Propionibacteriaceae</taxon>
        <taxon>Luteococcus</taxon>
    </lineage>
</organism>
<dbReference type="AlphaFoldDB" id="A0A1R4K4N9"/>
<evidence type="ECO:0000313" key="2">
    <source>
        <dbReference type="Proteomes" id="UP000188342"/>
    </source>
</evidence>
<dbReference type="RefSeq" id="WP_170165197.1">
    <property type="nucleotide sequence ID" value="NZ_FUKQ01000044.1"/>
</dbReference>
<keyword evidence="2" id="KW-1185">Reference proteome</keyword>
<sequence length="52" mass="5852">MFLFVAAGLVLLALPLLVLLVWSAAREAHLRQELRRKALSTPHTLLDQQDSE</sequence>
<name>A0A1R4K4N9_9ACTN</name>
<accession>A0A1R4K4N9</accession>